<protein>
    <submittedName>
        <fullName evidence="2">Uncharacterized protein</fullName>
    </submittedName>
</protein>
<reference evidence="2 3" key="1">
    <citation type="submission" date="2022-05" db="EMBL/GenBank/DDBJ databases">
        <authorList>
            <consortium name="Genoscope - CEA"/>
            <person name="William W."/>
        </authorList>
    </citation>
    <scope>NUCLEOTIDE SEQUENCE [LARGE SCALE GENOMIC DNA]</scope>
</reference>
<sequence length="207" mass="21950">MTKYYPYGVSLSKGQLEKLSRAYNNNSAITIRLARNELSGPHELMLTKTQINKLRKAMSQGTGADIKISKIQIRKAVKQGGSLWGSLFRLGSKLLPMAMPLAKKAIAPLATGALSGLADIRKRSTRSTIDCIQTLLSAGQKSDILKALQTGSGLVIRPTKTQQGGFLGPLLASIGVPLLLNALTGKGTQVDSTGSPSNTVSVYVPDT</sequence>
<comment type="caution">
    <text evidence="2">The sequence shown here is derived from an EMBL/GenBank/DDBJ whole genome shotgun (WGS) entry which is preliminary data.</text>
</comment>
<feature type="compositionally biased region" description="Polar residues" evidence="1">
    <location>
        <begin position="187"/>
        <end position="201"/>
    </location>
</feature>
<evidence type="ECO:0000313" key="2">
    <source>
        <dbReference type="EMBL" id="CAH3020783.1"/>
    </source>
</evidence>
<name>A0ABN8LUJ9_9CNID</name>
<dbReference type="EMBL" id="CALNXI010000159">
    <property type="protein sequence ID" value="CAH3020783.1"/>
    <property type="molecule type" value="Genomic_DNA"/>
</dbReference>
<keyword evidence="3" id="KW-1185">Reference proteome</keyword>
<proteinExistence type="predicted"/>
<evidence type="ECO:0000256" key="1">
    <source>
        <dbReference type="SAM" id="MobiDB-lite"/>
    </source>
</evidence>
<feature type="region of interest" description="Disordered" evidence="1">
    <location>
        <begin position="187"/>
        <end position="207"/>
    </location>
</feature>
<dbReference type="Proteomes" id="UP001159427">
    <property type="component" value="Unassembled WGS sequence"/>
</dbReference>
<organism evidence="2 3">
    <name type="scientific">Porites evermanni</name>
    <dbReference type="NCBI Taxonomy" id="104178"/>
    <lineage>
        <taxon>Eukaryota</taxon>
        <taxon>Metazoa</taxon>
        <taxon>Cnidaria</taxon>
        <taxon>Anthozoa</taxon>
        <taxon>Hexacorallia</taxon>
        <taxon>Scleractinia</taxon>
        <taxon>Fungiina</taxon>
        <taxon>Poritidae</taxon>
        <taxon>Porites</taxon>
    </lineage>
</organism>
<feature type="non-terminal residue" evidence="2">
    <location>
        <position position="207"/>
    </location>
</feature>
<gene>
    <name evidence="2" type="ORF">PEVE_00008640</name>
</gene>
<accession>A0ABN8LUJ9</accession>
<evidence type="ECO:0000313" key="3">
    <source>
        <dbReference type="Proteomes" id="UP001159427"/>
    </source>
</evidence>